<dbReference type="PANTHER" id="PTHR42724">
    <property type="entry name" value="TETRAACYLDISACCHARIDE 4'-KINASE"/>
    <property type="match status" value="1"/>
</dbReference>
<evidence type="ECO:0000256" key="1">
    <source>
        <dbReference type="ARBA" id="ARBA00002274"/>
    </source>
</evidence>
<protein>
    <recommendedName>
        <fullName evidence="4 13">Tetraacyldisaccharide 4'-kinase</fullName>
        <ecNumber evidence="3 13">2.7.1.130</ecNumber>
    </recommendedName>
    <alternativeName>
        <fullName evidence="12 13">Lipid A 4'-kinase</fullName>
    </alternativeName>
</protein>
<evidence type="ECO:0000256" key="10">
    <source>
        <dbReference type="ARBA" id="ARBA00022840"/>
    </source>
</evidence>
<keyword evidence="10 13" id="KW-0067">ATP-binding</keyword>
<accession>A0A967AEY7</accession>
<evidence type="ECO:0000313" key="15">
    <source>
        <dbReference type="Proteomes" id="UP000643701"/>
    </source>
</evidence>
<comment type="caution">
    <text evidence="14">The sequence shown here is derived from an EMBL/GenBank/DDBJ whole genome shotgun (WGS) entry which is preliminary data.</text>
</comment>
<comment type="function">
    <text evidence="1 13">Transfers the gamma-phosphate of ATP to the 4'-position of a tetraacyldisaccharide 1-phosphate intermediate (termed DS-1-P) to form tetraacyldisaccharide 1,4'-bis-phosphate (lipid IVA).</text>
</comment>
<dbReference type="PANTHER" id="PTHR42724:SF1">
    <property type="entry name" value="TETRAACYLDISACCHARIDE 4'-KINASE, MITOCHONDRIAL-RELATED"/>
    <property type="match status" value="1"/>
</dbReference>
<dbReference type="Proteomes" id="UP000643701">
    <property type="component" value="Unassembled WGS sequence"/>
</dbReference>
<dbReference type="GO" id="GO:0009244">
    <property type="term" value="P:lipopolysaccharide core region biosynthetic process"/>
    <property type="evidence" value="ECO:0007669"/>
    <property type="project" value="TreeGrafter"/>
</dbReference>
<dbReference type="HAMAP" id="MF_00409">
    <property type="entry name" value="LpxK"/>
    <property type="match status" value="1"/>
</dbReference>
<keyword evidence="15" id="KW-1185">Reference proteome</keyword>
<evidence type="ECO:0000313" key="14">
    <source>
        <dbReference type="EMBL" id="NGZ90866.1"/>
    </source>
</evidence>
<dbReference type="InterPro" id="IPR027417">
    <property type="entry name" value="P-loop_NTPase"/>
</dbReference>
<reference evidence="14" key="1">
    <citation type="submission" date="2020-03" db="EMBL/GenBank/DDBJ databases">
        <title>Psychroflexus Maritimus sp. nov., isolate from marine sediment.</title>
        <authorList>
            <person name="Zhong Y.-L."/>
        </authorList>
    </citation>
    <scope>NUCLEOTIDE SEQUENCE</scope>
    <source>
        <strain evidence="14">C1</strain>
    </source>
</reference>
<keyword evidence="7 13" id="KW-0808">Transferase</keyword>
<evidence type="ECO:0000256" key="2">
    <source>
        <dbReference type="ARBA" id="ARBA00004870"/>
    </source>
</evidence>
<keyword evidence="6 13" id="KW-0441">Lipid A biosynthesis</keyword>
<evidence type="ECO:0000256" key="12">
    <source>
        <dbReference type="ARBA" id="ARBA00029757"/>
    </source>
</evidence>
<comment type="caution">
    <text evidence="13">Lacks conserved residue(s) required for the propagation of feature annotation.</text>
</comment>
<dbReference type="EMBL" id="JAANAS010000116">
    <property type="protein sequence ID" value="NGZ90866.1"/>
    <property type="molecule type" value="Genomic_DNA"/>
</dbReference>
<name>A0A967AEY7_9FLAO</name>
<evidence type="ECO:0000256" key="4">
    <source>
        <dbReference type="ARBA" id="ARBA00016436"/>
    </source>
</evidence>
<keyword evidence="9 13" id="KW-0418">Kinase</keyword>
<dbReference type="Pfam" id="PF02606">
    <property type="entry name" value="LpxK"/>
    <property type="match status" value="1"/>
</dbReference>
<dbReference type="GO" id="GO:0009029">
    <property type="term" value="F:lipid-A 4'-kinase activity"/>
    <property type="evidence" value="ECO:0007669"/>
    <property type="project" value="UniProtKB-UniRule"/>
</dbReference>
<comment type="similarity">
    <text evidence="13">Belongs to the LpxK family.</text>
</comment>
<dbReference type="InterPro" id="IPR003758">
    <property type="entry name" value="LpxK"/>
</dbReference>
<evidence type="ECO:0000256" key="13">
    <source>
        <dbReference type="HAMAP-Rule" id="MF_00409"/>
    </source>
</evidence>
<dbReference type="PROSITE" id="PS51257">
    <property type="entry name" value="PROKAR_LIPOPROTEIN"/>
    <property type="match status" value="1"/>
</dbReference>
<dbReference type="RefSeq" id="WP_166401096.1">
    <property type="nucleotide sequence ID" value="NZ_JAANAS010000116.1"/>
</dbReference>
<sequence>MLKQIRLVLLPFSWLYACILTLRNKLYDWGWKKSYQSEVYTLCVGNLSMGGTGKSPAIEYLIKKLHKNYKIASLSRGYKRKSKGYKEVLLNSNVEEVGDEPFQFKRKFPEIKVAVDENRAHGIKQLTQQHDLKCILLDDAFQHRRVQPHFSILLTVYNNLYANDFVLPAGNLREPSWGAHRADVILVTKCPLNLSIEKQRQIKKQLQLKKYQKLFFAGIDYSENVVSGSQKLDFSAFNRFTLVTGIANPKPLTEYLDASAKTYQHLKFPDHHHFNTNEIEKLKKEKLILTTEKDYVRLKDFLSEDQLFYLPIEMKLLKHEDKFENLILNSIQRHYEH</sequence>
<evidence type="ECO:0000256" key="11">
    <source>
        <dbReference type="ARBA" id="ARBA00023098"/>
    </source>
</evidence>
<comment type="catalytic activity">
    <reaction evidence="13">
        <text>a lipid A disaccharide + ATP = a lipid IVA + ADP + H(+)</text>
        <dbReference type="Rhea" id="RHEA:67840"/>
        <dbReference type="ChEBI" id="CHEBI:15378"/>
        <dbReference type="ChEBI" id="CHEBI:30616"/>
        <dbReference type="ChEBI" id="CHEBI:176343"/>
        <dbReference type="ChEBI" id="CHEBI:176425"/>
        <dbReference type="ChEBI" id="CHEBI:456216"/>
        <dbReference type="EC" id="2.7.1.130"/>
    </reaction>
</comment>
<evidence type="ECO:0000256" key="5">
    <source>
        <dbReference type="ARBA" id="ARBA00022516"/>
    </source>
</evidence>
<organism evidence="14 15">
    <name type="scientific">Psychroflexus maritimus</name>
    <dbReference type="NCBI Taxonomy" id="2714865"/>
    <lineage>
        <taxon>Bacteria</taxon>
        <taxon>Pseudomonadati</taxon>
        <taxon>Bacteroidota</taxon>
        <taxon>Flavobacteriia</taxon>
        <taxon>Flavobacteriales</taxon>
        <taxon>Flavobacteriaceae</taxon>
        <taxon>Psychroflexus</taxon>
    </lineage>
</organism>
<evidence type="ECO:0000256" key="3">
    <source>
        <dbReference type="ARBA" id="ARBA00012071"/>
    </source>
</evidence>
<dbReference type="GO" id="GO:0009245">
    <property type="term" value="P:lipid A biosynthetic process"/>
    <property type="evidence" value="ECO:0007669"/>
    <property type="project" value="UniProtKB-UniRule"/>
</dbReference>
<dbReference type="NCBIfam" id="TIGR00682">
    <property type="entry name" value="lpxK"/>
    <property type="match status" value="1"/>
</dbReference>
<evidence type="ECO:0000256" key="8">
    <source>
        <dbReference type="ARBA" id="ARBA00022741"/>
    </source>
</evidence>
<keyword evidence="8 13" id="KW-0547">Nucleotide-binding</keyword>
<keyword evidence="11 13" id="KW-0443">Lipid metabolism</keyword>
<evidence type="ECO:0000256" key="7">
    <source>
        <dbReference type="ARBA" id="ARBA00022679"/>
    </source>
</evidence>
<dbReference type="EC" id="2.7.1.130" evidence="3 13"/>
<gene>
    <name evidence="13 14" type="primary">lpxK</name>
    <name evidence="14" type="ORF">G7034_11465</name>
</gene>
<keyword evidence="5 13" id="KW-0444">Lipid biosynthesis</keyword>
<dbReference type="GO" id="GO:0005524">
    <property type="term" value="F:ATP binding"/>
    <property type="evidence" value="ECO:0007669"/>
    <property type="project" value="UniProtKB-UniRule"/>
</dbReference>
<dbReference type="AlphaFoldDB" id="A0A967AEY7"/>
<dbReference type="GO" id="GO:0005886">
    <property type="term" value="C:plasma membrane"/>
    <property type="evidence" value="ECO:0007669"/>
    <property type="project" value="TreeGrafter"/>
</dbReference>
<evidence type="ECO:0000256" key="9">
    <source>
        <dbReference type="ARBA" id="ARBA00022777"/>
    </source>
</evidence>
<proteinExistence type="inferred from homology"/>
<evidence type="ECO:0000256" key="6">
    <source>
        <dbReference type="ARBA" id="ARBA00022556"/>
    </source>
</evidence>
<comment type="pathway">
    <text evidence="2 13">Glycolipid biosynthesis; lipid IV(A) biosynthesis; lipid IV(A) from (3R)-3-hydroxytetradecanoyl-[acyl-carrier-protein] and UDP-N-acetyl-alpha-D-glucosamine: step 6/6.</text>
</comment>
<dbReference type="SUPFAM" id="SSF52540">
    <property type="entry name" value="P-loop containing nucleoside triphosphate hydrolases"/>
    <property type="match status" value="1"/>
</dbReference>